<name>D6U0X7_KTERA</name>
<dbReference type="AlphaFoldDB" id="D6U0X7"/>
<organism evidence="1 2">
    <name type="scientific">Ktedonobacter racemifer DSM 44963</name>
    <dbReference type="NCBI Taxonomy" id="485913"/>
    <lineage>
        <taxon>Bacteria</taxon>
        <taxon>Bacillati</taxon>
        <taxon>Chloroflexota</taxon>
        <taxon>Ktedonobacteria</taxon>
        <taxon>Ktedonobacterales</taxon>
        <taxon>Ktedonobacteraceae</taxon>
        <taxon>Ktedonobacter</taxon>
    </lineage>
</organism>
<accession>D6U0X7</accession>
<dbReference type="Proteomes" id="UP000004508">
    <property type="component" value="Unassembled WGS sequence"/>
</dbReference>
<reference evidence="1 2" key="1">
    <citation type="journal article" date="2011" name="Stand. Genomic Sci.">
        <title>Non-contiguous finished genome sequence and contextual data of the filamentous soil bacterium Ktedonobacter racemifer type strain (SOSP1-21).</title>
        <authorList>
            <person name="Chang Y.J."/>
            <person name="Land M."/>
            <person name="Hauser L."/>
            <person name="Chertkov O."/>
            <person name="Del Rio T.G."/>
            <person name="Nolan M."/>
            <person name="Copeland A."/>
            <person name="Tice H."/>
            <person name="Cheng J.F."/>
            <person name="Lucas S."/>
            <person name="Han C."/>
            <person name="Goodwin L."/>
            <person name="Pitluck S."/>
            <person name="Ivanova N."/>
            <person name="Ovchinikova G."/>
            <person name="Pati A."/>
            <person name="Chen A."/>
            <person name="Palaniappan K."/>
            <person name="Mavromatis K."/>
            <person name="Liolios K."/>
            <person name="Brettin T."/>
            <person name="Fiebig A."/>
            <person name="Rohde M."/>
            <person name="Abt B."/>
            <person name="Goker M."/>
            <person name="Detter J.C."/>
            <person name="Woyke T."/>
            <person name="Bristow J."/>
            <person name="Eisen J.A."/>
            <person name="Markowitz V."/>
            <person name="Hugenholtz P."/>
            <person name="Kyrpides N.C."/>
            <person name="Klenk H.P."/>
            <person name="Lapidus A."/>
        </authorList>
    </citation>
    <scope>NUCLEOTIDE SEQUENCE [LARGE SCALE GENOMIC DNA]</scope>
    <source>
        <strain evidence="2">DSM 44963</strain>
    </source>
</reference>
<dbReference type="InParanoid" id="D6U0X7"/>
<keyword evidence="2" id="KW-1185">Reference proteome</keyword>
<comment type="caution">
    <text evidence="1">The sequence shown here is derived from an EMBL/GenBank/DDBJ whole genome shotgun (WGS) entry which is preliminary data.</text>
</comment>
<evidence type="ECO:0000313" key="2">
    <source>
        <dbReference type="Proteomes" id="UP000004508"/>
    </source>
</evidence>
<dbReference type="EMBL" id="ADVG01000004">
    <property type="protein sequence ID" value="EFH82467.1"/>
    <property type="molecule type" value="Genomic_DNA"/>
</dbReference>
<proteinExistence type="predicted"/>
<protein>
    <submittedName>
        <fullName evidence="1">Uncharacterized protein</fullName>
    </submittedName>
</protein>
<sequence length="40" mass="4837">MAKEQKTSTKEFKVEAVHLVHCIKYVTNFIFEYIYLQQDI</sequence>
<dbReference type="STRING" id="485913.Krac_3279"/>
<evidence type="ECO:0000313" key="1">
    <source>
        <dbReference type="EMBL" id="EFH82467.1"/>
    </source>
</evidence>
<gene>
    <name evidence="1" type="ORF">Krac_3279</name>
</gene>